<feature type="compositionally biased region" description="Polar residues" evidence="1">
    <location>
        <begin position="180"/>
        <end position="189"/>
    </location>
</feature>
<evidence type="ECO:0000313" key="6">
    <source>
        <dbReference type="Proteomes" id="UP000235392"/>
    </source>
</evidence>
<comment type="caution">
    <text evidence="3">The sequence shown here is derived from an EMBL/GenBank/DDBJ whole genome shotgun (WGS) entry which is preliminary data.</text>
</comment>
<feature type="region of interest" description="Disordered" evidence="1">
    <location>
        <begin position="62"/>
        <end position="122"/>
    </location>
</feature>
<evidence type="ECO:0000256" key="1">
    <source>
        <dbReference type="SAM" id="MobiDB-lite"/>
    </source>
</evidence>
<organism evidence="3 5">
    <name type="scientific">Puccinia coronata f. sp. avenae</name>
    <dbReference type="NCBI Taxonomy" id="200324"/>
    <lineage>
        <taxon>Eukaryota</taxon>
        <taxon>Fungi</taxon>
        <taxon>Dikarya</taxon>
        <taxon>Basidiomycota</taxon>
        <taxon>Pucciniomycotina</taxon>
        <taxon>Pucciniomycetes</taxon>
        <taxon>Pucciniales</taxon>
        <taxon>Pucciniaceae</taxon>
        <taxon>Puccinia</taxon>
    </lineage>
</organism>
<dbReference type="EMBL" id="PGCJ01001166">
    <property type="protein sequence ID" value="PLW08350.1"/>
    <property type="molecule type" value="Genomic_DNA"/>
</dbReference>
<feature type="chain" id="PRO_5015083488" evidence="2">
    <location>
        <begin position="25"/>
        <end position="279"/>
    </location>
</feature>
<reference evidence="5 6" key="1">
    <citation type="submission" date="2017-11" db="EMBL/GenBank/DDBJ databases">
        <title>De novo assembly and phasing of dikaryotic genomes from two isolates of Puccinia coronata f. sp. avenae, the causal agent of oat crown rust.</title>
        <authorList>
            <person name="Miller M.E."/>
            <person name="Zhang Y."/>
            <person name="Omidvar V."/>
            <person name="Sperschneider J."/>
            <person name="Schwessinger B."/>
            <person name="Raley C."/>
            <person name="Palmer J.M."/>
            <person name="Garnica D."/>
            <person name="Upadhyaya N."/>
            <person name="Rathjen J."/>
            <person name="Taylor J.M."/>
            <person name="Park R.F."/>
            <person name="Dodds P.N."/>
            <person name="Hirsch C.D."/>
            <person name="Kianian S.F."/>
            <person name="Figueroa M."/>
        </authorList>
    </citation>
    <scope>NUCLEOTIDE SEQUENCE [LARGE SCALE GENOMIC DNA]</scope>
    <source>
        <strain evidence="3">12NC29</strain>
        <strain evidence="4">12SD80</strain>
    </source>
</reference>
<feature type="signal peptide" evidence="2">
    <location>
        <begin position="1"/>
        <end position="24"/>
    </location>
</feature>
<dbReference type="OrthoDB" id="2500221at2759"/>
<keyword evidence="5" id="KW-1185">Reference proteome</keyword>
<dbReference type="Proteomes" id="UP000235388">
    <property type="component" value="Unassembled WGS sequence"/>
</dbReference>
<gene>
    <name evidence="3" type="ORF">PCANC_24416</name>
    <name evidence="4" type="ORF">PCASD_00759</name>
</gene>
<accession>A0A2N5S538</accession>
<feature type="region of interest" description="Disordered" evidence="1">
    <location>
        <begin position="170"/>
        <end position="200"/>
    </location>
</feature>
<keyword evidence="2" id="KW-0732">Signal</keyword>
<feature type="compositionally biased region" description="Polar residues" evidence="1">
    <location>
        <begin position="97"/>
        <end position="111"/>
    </location>
</feature>
<evidence type="ECO:0000313" key="5">
    <source>
        <dbReference type="Proteomes" id="UP000235388"/>
    </source>
</evidence>
<dbReference type="AlphaFoldDB" id="A0A2N5S538"/>
<evidence type="ECO:0000256" key="2">
    <source>
        <dbReference type="SAM" id="SignalP"/>
    </source>
</evidence>
<feature type="compositionally biased region" description="Polar residues" evidence="1">
    <location>
        <begin position="217"/>
        <end position="227"/>
    </location>
</feature>
<name>A0A2N5S538_9BASI</name>
<evidence type="ECO:0000313" key="3">
    <source>
        <dbReference type="EMBL" id="PLW08350.1"/>
    </source>
</evidence>
<feature type="compositionally biased region" description="Polar residues" evidence="1">
    <location>
        <begin position="236"/>
        <end position="252"/>
    </location>
</feature>
<feature type="region of interest" description="Disordered" evidence="1">
    <location>
        <begin position="217"/>
        <end position="254"/>
    </location>
</feature>
<dbReference type="EMBL" id="PGCI01000009">
    <property type="protein sequence ID" value="PLW50650.1"/>
    <property type="molecule type" value="Genomic_DNA"/>
</dbReference>
<proteinExistence type="predicted"/>
<sequence length="279" mass="30604">MNRTPLVSLIVVVALLTLLQHTEAAVVGHHPDSIRKSIQRKTGSVQRPSFLLFSRATEVEDDIDNNEGSASLTRELQHRPESTDDEDSGSLSFMMIRTSTFNTNDQDSPGSSPFGGEQTDSPSVVSIGMTIIEFSDSPDIETRKVARRFGSRAPLSIERKYPSYAAALKSGLNEEEDSSQPKPVTQNTLPEHATASRAESAALQDFWRRLGERNTQIPLSIPVTGTPTEEAERPQDSYQKTSSSAPKTQVSHPFTDAVKKQVVLSPVSTFDNTSHHSQL</sequence>
<evidence type="ECO:0000313" key="4">
    <source>
        <dbReference type="EMBL" id="PLW50650.1"/>
    </source>
</evidence>
<protein>
    <submittedName>
        <fullName evidence="3">Uncharacterized protein</fullName>
    </submittedName>
</protein>
<dbReference type="Proteomes" id="UP000235392">
    <property type="component" value="Unassembled WGS sequence"/>
</dbReference>